<sequence>MQIRVSPDYHSQADQWKIGVTSILADAVGLVPYKDTFWTTTNQPGNPKYPTITEPYPSLEALVATLSTGPVGPGDKINSTDVDMLMRYVCKMAIPDSDGPVGEVWTTYSVIQEVGIHGFGILLAADMKQPYTIYPKDTGLANIVNTLF</sequence>
<keyword evidence="2" id="KW-1185">Reference proteome</keyword>
<protein>
    <submittedName>
        <fullName evidence="1">Uncharacterized protein</fullName>
    </submittedName>
</protein>
<comment type="caution">
    <text evidence="1">The sequence shown here is derived from an EMBL/GenBank/DDBJ whole genome shotgun (WGS) entry which is preliminary data.</text>
</comment>
<dbReference type="Proteomes" id="UP001217089">
    <property type="component" value="Unassembled WGS sequence"/>
</dbReference>
<name>A0ABQ9E9A9_TEGGR</name>
<dbReference type="EMBL" id="JARBDR010000919">
    <property type="protein sequence ID" value="KAJ8299893.1"/>
    <property type="molecule type" value="Genomic_DNA"/>
</dbReference>
<gene>
    <name evidence="1" type="ORF">KUTeg_021412</name>
</gene>
<reference evidence="1 2" key="1">
    <citation type="submission" date="2022-12" db="EMBL/GenBank/DDBJ databases">
        <title>Chromosome-level genome of Tegillarca granosa.</title>
        <authorList>
            <person name="Kim J."/>
        </authorList>
    </citation>
    <scope>NUCLEOTIDE SEQUENCE [LARGE SCALE GENOMIC DNA]</scope>
    <source>
        <strain evidence="1">Teg-2019</strain>
        <tissue evidence="1">Adductor muscle</tissue>
    </source>
</reference>
<proteinExistence type="predicted"/>
<evidence type="ECO:0000313" key="1">
    <source>
        <dbReference type="EMBL" id="KAJ8299893.1"/>
    </source>
</evidence>
<accession>A0ABQ9E9A9</accession>
<evidence type="ECO:0000313" key="2">
    <source>
        <dbReference type="Proteomes" id="UP001217089"/>
    </source>
</evidence>
<organism evidence="1 2">
    <name type="scientific">Tegillarca granosa</name>
    <name type="common">Malaysian cockle</name>
    <name type="synonym">Anadara granosa</name>
    <dbReference type="NCBI Taxonomy" id="220873"/>
    <lineage>
        <taxon>Eukaryota</taxon>
        <taxon>Metazoa</taxon>
        <taxon>Spiralia</taxon>
        <taxon>Lophotrochozoa</taxon>
        <taxon>Mollusca</taxon>
        <taxon>Bivalvia</taxon>
        <taxon>Autobranchia</taxon>
        <taxon>Pteriomorphia</taxon>
        <taxon>Arcoida</taxon>
        <taxon>Arcoidea</taxon>
        <taxon>Arcidae</taxon>
        <taxon>Tegillarca</taxon>
    </lineage>
</organism>